<dbReference type="InterPro" id="IPR036880">
    <property type="entry name" value="Kunitz_BPTI_sf"/>
</dbReference>
<dbReference type="GO" id="GO:0005615">
    <property type="term" value="C:extracellular space"/>
    <property type="evidence" value="ECO:0007669"/>
    <property type="project" value="TreeGrafter"/>
</dbReference>
<dbReference type="PROSITE" id="PS00280">
    <property type="entry name" value="BPTI_KUNITZ_1"/>
    <property type="match status" value="1"/>
</dbReference>
<dbReference type="SMART" id="SM00131">
    <property type="entry name" value="KU"/>
    <property type="match status" value="1"/>
</dbReference>
<dbReference type="CDD" id="cd00109">
    <property type="entry name" value="Kunitz-type"/>
    <property type="match status" value="1"/>
</dbReference>
<feature type="domain" description="BPTI/Kunitz inhibitor" evidence="4">
    <location>
        <begin position="67"/>
        <end position="117"/>
    </location>
</feature>
<dbReference type="PANTHER" id="PTHR10083:SF373">
    <property type="entry name" value="SERINE PEPTIDASE INHIBITOR, KUNITZ TYPE, 2"/>
    <property type="match status" value="1"/>
</dbReference>
<dbReference type="SUPFAM" id="SSF57362">
    <property type="entry name" value="BPTI-like"/>
    <property type="match status" value="1"/>
</dbReference>
<dbReference type="AlphaFoldDB" id="A0A7R8USK8"/>
<gene>
    <name evidence="5" type="ORF">HERILL_LOCUS9058</name>
</gene>
<dbReference type="PRINTS" id="PR00759">
    <property type="entry name" value="BASICPTASE"/>
</dbReference>
<evidence type="ECO:0000259" key="4">
    <source>
        <dbReference type="PROSITE" id="PS50279"/>
    </source>
</evidence>
<feature type="chain" id="PRO_5031167705" description="BPTI/Kunitz inhibitor domain-containing protein" evidence="3">
    <location>
        <begin position="21"/>
        <end position="120"/>
    </location>
</feature>
<sequence>MRFALVLLAAIALSVSSANSASLPDECSGPMQVGLCDALLERFYFDPVKKSLAYVARGSSVTVPDECLEPQFTGLCEALFYRYAYNPENKTCEKFVYGGCDANRNNFVTKEDCERKCLQT</sequence>
<dbReference type="InParanoid" id="A0A7R8USK8"/>
<accession>A0A7R8USK8</accession>
<dbReference type="InterPro" id="IPR050098">
    <property type="entry name" value="TFPI/VKTCI-like"/>
</dbReference>
<evidence type="ECO:0000313" key="5">
    <source>
        <dbReference type="EMBL" id="CAD7086271.1"/>
    </source>
</evidence>
<name>A0A7R8USK8_HERIL</name>
<protein>
    <recommendedName>
        <fullName evidence="4">BPTI/Kunitz inhibitor domain-containing protein</fullName>
    </recommendedName>
</protein>
<dbReference type="Pfam" id="PF00014">
    <property type="entry name" value="Kunitz_BPTI"/>
    <property type="match status" value="1"/>
</dbReference>
<keyword evidence="6" id="KW-1185">Reference proteome</keyword>
<dbReference type="PROSITE" id="PS50279">
    <property type="entry name" value="BPTI_KUNITZ_2"/>
    <property type="match status" value="1"/>
</dbReference>
<feature type="signal peptide" evidence="3">
    <location>
        <begin position="1"/>
        <end position="20"/>
    </location>
</feature>
<proteinExistence type="predicted"/>
<dbReference type="Gene3D" id="4.10.410.10">
    <property type="entry name" value="Pancreatic trypsin inhibitor Kunitz domain"/>
    <property type="match status" value="1"/>
</dbReference>
<dbReference type="InterPro" id="IPR020901">
    <property type="entry name" value="Prtase_inh_Kunz-CS"/>
</dbReference>
<evidence type="ECO:0000256" key="1">
    <source>
        <dbReference type="ARBA" id="ARBA00022690"/>
    </source>
</evidence>
<keyword evidence="2" id="KW-0722">Serine protease inhibitor</keyword>
<dbReference type="EMBL" id="LR899011">
    <property type="protein sequence ID" value="CAD7086271.1"/>
    <property type="molecule type" value="Genomic_DNA"/>
</dbReference>
<dbReference type="InterPro" id="IPR002223">
    <property type="entry name" value="Kunitz_BPTI"/>
</dbReference>
<evidence type="ECO:0000313" key="6">
    <source>
        <dbReference type="Proteomes" id="UP000594454"/>
    </source>
</evidence>
<reference evidence="5 6" key="1">
    <citation type="submission" date="2020-11" db="EMBL/GenBank/DDBJ databases">
        <authorList>
            <person name="Wallbank WR R."/>
            <person name="Pardo Diaz C."/>
            <person name="Kozak K."/>
            <person name="Martin S."/>
            <person name="Jiggins C."/>
            <person name="Moest M."/>
            <person name="Warren A I."/>
            <person name="Generalovic N T."/>
            <person name="Byers J.R.P. K."/>
            <person name="Montejo-Kovacevich G."/>
            <person name="Yen C E."/>
        </authorList>
    </citation>
    <scope>NUCLEOTIDE SEQUENCE [LARGE SCALE GENOMIC DNA]</scope>
</reference>
<dbReference type="PANTHER" id="PTHR10083">
    <property type="entry name" value="KUNITZ-TYPE PROTEASE INHIBITOR-RELATED"/>
    <property type="match status" value="1"/>
</dbReference>
<dbReference type="OrthoDB" id="4473401at2759"/>
<dbReference type="GO" id="GO:0004867">
    <property type="term" value="F:serine-type endopeptidase inhibitor activity"/>
    <property type="evidence" value="ECO:0007669"/>
    <property type="project" value="UniProtKB-KW"/>
</dbReference>
<organism evidence="5 6">
    <name type="scientific">Hermetia illucens</name>
    <name type="common">Black soldier fly</name>
    <dbReference type="NCBI Taxonomy" id="343691"/>
    <lineage>
        <taxon>Eukaryota</taxon>
        <taxon>Metazoa</taxon>
        <taxon>Ecdysozoa</taxon>
        <taxon>Arthropoda</taxon>
        <taxon>Hexapoda</taxon>
        <taxon>Insecta</taxon>
        <taxon>Pterygota</taxon>
        <taxon>Neoptera</taxon>
        <taxon>Endopterygota</taxon>
        <taxon>Diptera</taxon>
        <taxon>Brachycera</taxon>
        <taxon>Stratiomyomorpha</taxon>
        <taxon>Stratiomyidae</taxon>
        <taxon>Hermetiinae</taxon>
        <taxon>Hermetia</taxon>
    </lineage>
</organism>
<dbReference type="Proteomes" id="UP000594454">
    <property type="component" value="Chromosome 3"/>
</dbReference>
<keyword evidence="3" id="KW-0732">Signal</keyword>
<evidence type="ECO:0000256" key="3">
    <source>
        <dbReference type="SAM" id="SignalP"/>
    </source>
</evidence>
<evidence type="ECO:0000256" key="2">
    <source>
        <dbReference type="ARBA" id="ARBA00022900"/>
    </source>
</evidence>
<keyword evidence="1" id="KW-0646">Protease inhibitor</keyword>